<dbReference type="InterPro" id="IPR022892">
    <property type="entry name" value="RNaseHI"/>
</dbReference>
<dbReference type="SUPFAM" id="SSF53098">
    <property type="entry name" value="Ribonuclease H-like"/>
    <property type="match status" value="1"/>
</dbReference>
<dbReference type="AlphaFoldDB" id="A0A3B0WRV3"/>
<evidence type="ECO:0000313" key="13">
    <source>
        <dbReference type="EMBL" id="VAW51959.1"/>
    </source>
</evidence>
<dbReference type="PANTHER" id="PTHR10642:SF26">
    <property type="entry name" value="RIBONUCLEASE H1"/>
    <property type="match status" value="1"/>
</dbReference>
<dbReference type="NCBIfam" id="NF001236">
    <property type="entry name" value="PRK00203.1"/>
    <property type="match status" value="1"/>
</dbReference>
<feature type="domain" description="RNase H type-1" evidence="12">
    <location>
        <begin position="2"/>
        <end position="143"/>
    </location>
</feature>
<evidence type="ECO:0000256" key="1">
    <source>
        <dbReference type="ARBA" id="ARBA00000077"/>
    </source>
</evidence>
<evidence type="ECO:0000256" key="11">
    <source>
        <dbReference type="ARBA" id="ARBA00022842"/>
    </source>
</evidence>
<comment type="cofactor">
    <cofactor evidence="2">
        <name>Mg(2+)</name>
        <dbReference type="ChEBI" id="CHEBI:18420"/>
    </cofactor>
</comment>
<evidence type="ECO:0000256" key="7">
    <source>
        <dbReference type="ARBA" id="ARBA00022722"/>
    </source>
</evidence>
<evidence type="ECO:0000256" key="8">
    <source>
        <dbReference type="ARBA" id="ARBA00022723"/>
    </source>
</evidence>
<dbReference type="EMBL" id="UOFD01000037">
    <property type="protein sequence ID" value="VAW51959.1"/>
    <property type="molecule type" value="Genomic_DNA"/>
</dbReference>
<gene>
    <name evidence="13" type="ORF">MNBD_GAMMA06-2114</name>
</gene>
<dbReference type="Gene3D" id="3.30.420.10">
    <property type="entry name" value="Ribonuclease H-like superfamily/Ribonuclease H"/>
    <property type="match status" value="1"/>
</dbReference>
<sequence>MSTKIVEIYTDGACRGNPGPGGWGASLRCNGQQKDLCGAEENTTNNRMELMAVIQALESLTRSCSVKIYTDSKYVLEGMTKWMPNWKKRGWKTAAKKPVKNVELWQRLDGVVQTNDVSWQWVKGHAGDEGNEYADMLANRGIDEMLQKTVNR</sequence>
<dbReference type="GO" id="GO:0043137">
    <property type="term" value="P:DNA replication, removal of RNA primer"/>
    <property type="evidence" value="ECO:0007669"/>
    <property type="project" value="TreeGrafter"/>
</dbReference>
<comment type="subunit">
    <text evidence="5">Monomer.</text>
</comment>
<dbReference type="HAMAP" id="MF_00042">
    <property type="entry name" value="RNase_H"/>
    <property type="match status" value="1"/>
</dbReference>
<dbReference type="GO" id="GO:0003676">
    <property type="term" value="F:nucleic acid binding"/>
    <property type="evidence" value="ECO:0007669"/>
    <property type="project" value="InterPro"/>
</dbReference>
<comment type="catalytic activity">
    <reaction evidence="1">
        <text>Endonucleolytic cleavage to 5'-phosphomonoester.</text>
        <dbReference type="EC" id="3.1.26.4"/>
    </reaction>
</comment>
<dbReference type="InterPro" id="IPR002156">
    <property type="entry name" value="RNaseH_domain"/>
</dbReference>
<evidence type="ECO:0000256" key="3">
    <source>
        <dbReference type="ARBA" id="ARBA00004065"/>
    </source>
</evidence>
<evidence type="ECO:0000256" key="4">
    <source>
        <dbReference type="ARBA" id="ARBA00005300"/>
    </source>
</evidence>
<dbReference type="GO" id="GO:0004523">
    <property type="term" value="F:RNA-DNA hybrid ribonuclease activity"/>
    <property type="evidence" value="ECO:0007669"/>
    <property type="project" value="UniProtKB-EC"/>
</dbReference>
<comment type="similarity">
    <text evidence="4">Belongs to the RNase H family.</text>
</comment>
<keyword evidence="7" id="KW-0540">Nuclease</keyword>
<dbReference type="InterPro" id="IPR036397">
    <property type="entry name" value="RNaseH_sf"/>
</dbReference>
<dbReference type="GO" id="GO:0046872">
    <property type="term" value="F:metal ion binding"/>
    <property type="evidence" value="ECO:0007669"/>
    <property type="project" value="UniProtKB-KW"/>
</dbReference>
<dbReference type="CDD" id="cd09278">
    <property type="entry name" value="RNase_HI_prokaryote_like"/>
    <property type="match status" value="1"/>
</dbReference>
<dbReference type="EC" id="3.1.26.4" evidence="6"/>
<evidence type="ECO:0000256" key="10">
    <source>
        <dbReference type="ARBA" id="ARBA00022801"/>
    </source>
</evidence>
<protein>
    <recommendedName>
        <fullName evidence="6">ribonuclease H</fullName>
        <ecNumber evidence="6">3.1.26.4</ecNumber>
    </recommendedName>
</protein>
<evidence type="ECO:0000256" key="2">
    <source>
        <dbReference type="ARBA" id="ARBA00001946"/>
    </source>
</evidence>
<dbReference type="FunFam" id="3.30.420.10:FF:000089">
    <property type="entry name" value="Ribonuclease H"/>
    <property type="match status" value="1"/>
</dbReference>
<keyword evidence="9" id="KW-0255">Endonuclease</keyword>
<keyword evidence="11" id="KW-0460">Magnesium</keyword>
<proteinExistence type="inferred from homology"/>
<organism evidence="13">
    <name type="scientific">hydrothermal vent metagenome</name>
    <dbReference type="NCBI Taxonomy" id="652676"/>
    <lineage>
        <taxon>unclassified sequences</taxon>
        <taxon>metagenomes</taxon>
        <taxon>ecological metagenomes</taxon>
    </lineage>
</organism>
<keyword evidence="8" id="KW-0479">Metal-binding</keyword>
<dbReference type="PROSITE" id="PS50879">
    <property type="entry name" value="RNASE_H_1"/>
    <property type="match status" value="1"/>
</dbReference>
<name>A0A3B0WRV3_9ZZZZ</name>
<dbReference type="PANTHER" id="PTHR10642">
    <property type="entry name" value="RIBONUCLEASE H1"/>
    <property type="match status" value="1"/>
</dbReference>
<dbReference type="Pfam" id="PF00075">
    <property type="entry name" value="RNase_H"/>
    <property type="match status" value="1"/>
</dbReference>
<reference evidence="13" key="1">
    <citation type="submission" date="2018-06" db="EMBL/GenBank/DDBJ databases">
        <authorList>
            <person name="Zhirakovskaya E."/>
        </authorList>
    </citation>
    <scope>NUCLEOTIDE SEQUENCE</scope>
</reference>
<evidence type="ECO:0000256" key="6">
    <source>
        <dbReference type="ARBA" id="ARBA00012180"/>
    </source>
</evidence>
<dbReference type="InterPro" id="IPR050092">
    <property type="entry name" value="RNase_H"/>
</dbReference>
<evidence type="ECO:0000256" key="9">
    <source>
        <dbReference type="ARBA" id="ARBA00022759"/>
    </source>
</evidence>
<evidence type="ECO:0000256" key="5">
    <source>
        <dbReference type="ARBA" id="ARBA00011245"/>
    </source>
</evidence>
<evidence type="ECO:0000259" key="12">
    <source>
        <dbReference type="PROSITE" id="PS50879"/>
    </source>
</evidence>
<accession>A0A3B0WRV3</accession>
<comment type="function">
    <text evidence="3">Endonuclease that specifically degrades the RNA of RNA-DNA hybrids.</text>
</comment>
<dbReference type="InterPro" id="IPR012337">
    <property type="entry name" value="RNaseH-like_sf"/>
</dbReference>
<keyword evidence="10 13" id="KW-0378">Hydrolase</keyword>